<gene>
    <name evidence="1" type="ORF">S03H2_62173</name>
</gene>
<name>X1J3X8_9ZZZZ</name>
<proteinExistence type="predicted"/>
<accession>X1J3X8</accession>
<feature type="non-terminal residue" evidence="1">
    <location>
        <position position="1"/>
    </location>
</feature>
<evidence type="ECO:0000313" key="1">
    <source>
        <dbReference type="EMBL" id="GAH88692.1"/>
    </source>
</evidence>
<reference evidence="1" key="1">
    <citation type="journal article" date="2014" name="Front. Microbiol.">
        <title>High frequency of phylogenetically diverse reductive dehalogenase-homologous genes in deep subseafloor sedimentary metagenomes.</title>
        <authorList>
            <person name="Kawai M."/>
            <person name="Futagami T."/>
            <person name="Toyoda A."/>
            <person name="Takaki Y."/>
            <person name="Nishi S."/>
            <person name="Hori S."/>
            <person name="Arai W."/>
            <person name="Tsubouchi T."/>
            <person name="Morono Y."/>
            <person name="Uchiyama I."/>
            <person name="Ito T."/>
            <person name="Fujiyama A."/>
            <person name="Inagaki F."/>
            <person name="Takami H."/>
        </authorList>
    </citation>
    <scope>NUCLEOTIDE SEQUENCE</scope>
    <source>
        <strain evidence="1">Expedition CK06-06</strain>
    </source>
</reference>
<dbReference type="AlphaFoldDB" id="X1J3X8"/>
<comment type="caution">
    <text evidence="1">The sequence shown here is derived from an EMBL/GenBank/DDBJ whole genome shotgun (WGS) entry which is preliminary data.</text>
</comment>
<dbReference type="EMBL" id="BARU01040189">
    <property type="protein sequence ID" value="GAH88692.1"/>
    <property type="molecule type" value="Genomic_DNA"/>
</dbReference>
<protein>
    <submittedName>
        <fullName evidence="1">Uncharacterized protein</fullName>
    </submittedName>
</protein>
<organism evidence="1">
    <name type="scientific">marine sediment metagenome</name>
    <dbReference type="NCBI Taxonomy" id="412755"/>
    <lineage>
        <taxon>unclassified sequences</taxon>
        <taxon>metagenomes</taxon>
        <taxon>ecological metagenomes</taxon>
    </lineage>
</organism>
<sequence>NFVSGYLSGLLKAGEDSIGIDFKSYKELQNFLIDQYASKLLGFKIKE</sequence>